<name>A0A830D5X7_9LAMI</name>
<dbReference type="EMBL" id="BMAC01000881">
    <property type="protein sequence ID" value="GFQ03915.1"/>
    <property type="molecule type" value="Genomic_DNA"/>
</dbReference>
<organism evidence="1 2">
    <name type="scientific">Phtheirospermum japonicum</name>
    <dbReference type="NCBI Taxonomy" id="374723"/>
    <lineage>
        <taxon>Eukaryota</taxon>
        <taxon>Viridiplantae</taxon>
        <taxon>Streptophyta</taxon>
        <taxon>Embryophyta</taxon>
        <taxon>Tracheophyta</taxon>
        <taxon>Spermatophyta</taxon>
        <taxon>Magnoliopsida</taxon>
        <taxon>eudicotyledons</taxon>
        <taxon>Gunneridae</taxon>
        <taxon>Pentapetalae</taxon>
        <taxon>asterids</taxon>
        <taxon>lamiids</taxon>
        <taxon>Lamiales</taxon>
        <taxon>Orobanchaceae</taxon>
        <taxon>Orobanchaceae incertae sedis</taxon>
        <taxon>Phtheirospermum</taxon>
    </lineage>
</organism>
<sequence>MDEGDMRLEAVNGIGSAVIYWFESRVVCSCCGTCRNRYRLAGARSDGVDTTLAIRALCDGTD</sequence>
<dbReference type="Proteomes" id="UP000653305">
    <property type="component" value="Unassembled WGS sequence"/>
</dbReference>
<dbReference type="AlphaFoldDB" id="A0A830D5X7"/>
<accession>A0A830D5X7</accession>
<evidence type="ECO:0000313" key="2">
    <source>
        <dbReference type="Proteomes" id="UP000653305"/>
    </source>
</evidence>
<gene>
    <name evidence="1" type="ORF">PHJA_002535300</name>
</gene>
<keyword evidence="1" id="KW-0687">Ribonucleoprotein</keyword>
<protein>
    <submittedName>
        <fullName evidence="1">40S ribosomal protein s9-1</fullName>
    </submittedName>
</protein>
<keyword evidence="2" id="KW-1185">Reference proteome</keyword>
<reference evidence="1" key="1">
    <citation type="submission" date="2020-07" db="EMBL/GenBank/DDBJ databases">
        <title>Ethylene signaling mediates host invasion by parasitic plants.</title>
        <authorList>
            <person name="Yoshida S."/>
        </authorList>
    </citation>
    <scope>NUCLEOTIDE SEQUENCE</scope>
    <source>
        <strain evidence="1">Okayama</strain>
    </source>
</reference>
<dbReference type="GO" id="GO:0005840">
    <property type="term" value="C:ribosome"/>
    <property type="evidence" value="ECO:0007669"/>
    <property type="project" value="UniProtKB-KW"/>
</dbReference>
<proteinExistence type="predicted"/>
<evidence type="ECO:0000313" key="1">
    <source>
        <dbReference type="EMBL" id="GFQ03915.1"/>
    </source>
</evidence>
<comment type="caution">
    <text evidence="1">The sequence shown here is derived from an EMBL/GenBank/DDBJ whole genome shotgun (WGS) entry which is preliminary data.</text>
</comment>
<keyword evidence="1" id="KW-0689">Ribosomal protein</keyword>